<dbReference type="CDD" id="cd20251">
    <property type="entry name" value="Complex1_LYR_SF"/>
    <property type="match status" value="1"/>
</dbReference>
<dbReference type="Proteomes" id="UP000298416">
    <property type="component" value="Unassembled WGS sequence"/>
</dbReference>
<reference evidence="2" key="2">
    <citation type="submission" date="2020-08" db="EMBL/GenBank/DDBJ databases">
        <title>Plant Genome Project.</title>
        <authorList>
            <person name="Zhang R.-G."/>
        </authorList>
    </citation>
    <scope>NUCLEOTIDE SEQUENCE</scope>
    <source>
        <strain evidence="2">Huo1</strain>
        <tissue evidence="2">Leaf</tissue>
    </source>
</reference>
<sequence>MPSLQTALPPELANNSIRLYRECLRRAKYIGQKKFNTELLITMVREQFKKNMHETDPDKIQKMKDDAARGLINHMLYESENLSGRKFSKSTDQS</sequence>
<comment type="caution">
    <text evidence="2">The sequence shown here is derived from an EMBL/GenBank/DDBJ whole genome shotgun (WGS) entry which is preliminary data.</text>
</comment>
<dbReference type="PANTHER" id="PTHR47579">
    <property type="entry name" value="COMPLEX 1 LYR PROTEIN"/>
    <property type="match status" value="1"/>
</dbReference>
<protein>
    <recommendedName>
        <fullName evidence="1">Complex 1 LYR protein domain-containing protein</fullName>
    </recommendedName>
</protein>
<dbReference type="EMBL" id="PNBA02000005">
    <property type="protein sequence ID" value="KAG6422756.1"/>
    <property type="molecule type" value="Genomic_DNA"/>
</dbReference>
<gene>
    <name evidence="2" type="ORF">SASPL_113136</name>
</gene>
<name>A0A8X8ZZZ9_SALSN</name>
<dbReference type="PANTHER" id="PTHR47579:SF3">
    <property type="entry name" value="COMPLEX 1 LYR PROTEIN DOMAIN-CONTAINING PROTEIN"/>
    <property type="match status" value="1"/>
</dbReference>
<dbReference type="AlphaFoldDB" id="A0A8X8ZZZ9"/>
<proteinExistence type="predicted"/>
<accession>A0A8X8ZZZ9</accession>
<evidence type="ECO:0000313" key="3">
    <source>
        <dbReference type="Proteomes" id="UP000298416"/>
    </source>
</evidence>
<keyword evidence="3" id="KW-1185">Reference proteome</keyword>
<evidence type="ECO:0000259" key="1">
    <source>
        <dbReference type="Pfam" id="PF05347"/>
    </source>
</evidence>
<feature type="domain" description="Complex 1 LYR protein" evidence="1">
    <location>
        <begin position="17"/>
        <end position="69"/>
    </location>
</feature>
<dbReference type="Pfam" id="PF05347">
    <property type="entry name" value="Complex1_LYR"/>
    <property type="match status" value="1"/>
</dbReference>
<dbReference type="InterPro" id="IPR008011">
    <property type="entry name" value="Complex1_LYR_dom"/>
</dbReference>
<organism evidence="2">
    <name type="scientific">Salvia splendens</name>
    <name type="common">Scarlet sage</name>
    <dbReference type="NCBI Taxonomy" id="180675"/>
    <lineage>
        <taxon>Eukaryota</taxon>
        <taxon>Viridiplantae</taxon>
        <taxon>Streptophyta</taxon>
        <taxon>Embryophyta</taxon>
        <taxon>Tracheophyta</taxon>
        <taxon>Spermatophyta</taxon>
        <taxon>Magnoliopsida</taxon>
        <taxon>eudicotyledons</taxon>
        <taxon>Gunneridae</taxon>
        <taxon>Pentapetalae</taxon>
        <taxon>asterids</taxon>
        <taxon>lamiids</taxon>
        <taxon>Lamiales</taxon>
        <taxon>Lamiaceae</taxon>
        <taxon>Nepetoideae</taxon>
        <taxon>Mentheae</taxon>
        <taxon>Salviinae</taxon>
        <taxon>Salvia</taxon>
        <taxon>Salvia subgen. Calosphace</taxon>
        <taxon>core Calosphace</taxon>
    </lineage>
</organism>
<dbReference type="OrthoDB" id="190541at2759"/>
<evidence type="ECO:0000313" key="2">
    <source>
        <dbReference type="EMBL" id="KAG6422756.1"/>
    </source>
</evidence>
<reference evidence="2" key="1">
    <citation type="submission" date="2018-01" db="EMBL/GenBank/DDBJ databases">
        <authorList>
            <person name="Mao J.F."/>
        </authorList>
    </citation>
    <scope>NUCLEOTIDE SEQUENCE</scope>
    <source>
        <strain evidence="2">Huo1</strain>
        <tissue evidence="2">Leaf</tissue>
    </source>
</reference>